<evidence type="ECO:0000313" key="1">
    <source>
        <dbReference type="EMBL" id="MCW6510759.1"/>
    </source>
</evidence>
<gene>
    <name evidence="1" type="ORF">M8523_22355</name>
</gene>
<organism evidence="1 2">
    <name type="scientific">Lichenifustis flavocetrariae</name>
    <dbReference type="NCBI Taxonomy" id="2949735"/>
    <lineage>
        <taxon>Bacteria</taxon>
        <taxon>Pseudomonadati</taxon>
        <taxon>Pseudomonadota</taxon>
        <taxon>Alphaproteobacteria</taxon>
        <taxon>Hyphomicrobiales</taxon>
        <taxon>Lichenihabitantaceae</taxon>
        <taxon>Lichenifustis</taxon>
    </lineage>
</organism>
<keyword evidence="2" id="KW-1185">Reference proteome</keyword>
<sequence>MGHDVVGTLLKRLGCGAQPLEDKPLALVVPLTTFASDLAAKGLPWHSRSPIICECEAFAIAAAIFPSIRNCVAGLAKGFQVRGALLPASWLKRV</sequence>
<dbReference type="Proteomes" id="UP001165667">
    <property type="component" value="Unassembled WGS sequence"/>
</dbReference>
<evidence type="ECO:0000313" key="2">
    <source>
        <dbReference type="Proteomes" id="UP001165667"/>
    </source>
</evidence>
<proteinExistence type="predicted"/>
<dbReference type="RefSeq" id="WP_282587136.1">
    <property type="nucleotide sequence ID" value="NZ_JAMOIM010000018.1"/>
</dbReference>
<name>A0AA42CKN9_9HYPH</name>
<dbReference type="AlphaFoldDB" id="A0AA42CKN9"/>
<protein>
    <submittedName>
        <fullName evidence="1">Uncharacterized protein</fullName>
    </submittedName>
</protein>
<dbReference type="EMBL" id="JAMOIM010000018">
    <property type="protein sequence ID" value="MCW6510759.1"/>
    <property type="molecule type" value="Genomic_DNA"/>
</dbReference>
<accession>A0AA42CKN9</accession>
<reference evidence="1" key="1">
    <citation type="submission" date="2022-05" db="EMBL/GenBank/DDBJ databases">
        <authorList>
            <person name="Pankratov T."/>
        </authorList>
    </citation>
    <scope>NUCLEOTIDE SEQUENCE</scope>
    <source>
        <strain evidence="1">BP6-180914</strain>
    </source>
</reference>
<comment type="caution">
    <text evidence="1">The sequence shown here is derived from an EMBL/GenBank/DDBJ whole genome shotgun (WGS) entry which is preliminary data.</text>
</comment>